<dbReference type="OrthoDB" id="5143673at2"/>
<keyword evidence="1" id="KW-1133">Transmembrane helix</keyword>
<evidence type="ECO:0000256" key="1">
    <source>
        <dbReference type="SAM" id="Phobius"/>
    </source>
</evidence>
<comment type="caution">
    <text evidence="2">The sequence shown here is derived from an EMBL/GenBank/DDBJ whole genome shotgun (WGS) entry which is preliminary data.</text>
</comment>
<proteinExistence type="predicted"/>
<evidence type="ECO:0000313" key="3">
    <source>
        <dbReference type="Proteomes" id="UP000280501"/>
    </source>
</evidence>
<keyword evidence="3" id="KW-1185">Reference proteome</keyword>
<sequence>MTAVADGRERGWWRRNAVWLAILPLMIAAAAAAWSFRLVNLWWPTELVDRVDSVGAGQTAHFVGEYFDLGLNDPALANTWVTREVDVRVLDVRTVEGLPQSVVAQIDRVPDGSAAWRVDLDLTAEPGTDLGSCQVMLVTSDGTRYGGRGTSGTALDPLGQGNPCMPPDALDSIAPDAGTWQASTVVLTRAGDTPDEVWLSFGSPHYVTLDVP</sequence>
<evidence type="ECO:0000313" key="2">
    <source>
        <dbReference type="EMBL" id="RPF23026.1"/>
    </source>
</evidence>
<reference evidence="2 3" key="1">
    <citation type="submission" date="2018-11" db="EMBL/GenBank/DDBJ databases">
        <title>Sequencing the genomes of 1000 actinobacteria strains.</title>
        <authorList>
            <person name="Klenk H.-P."/>
        </authorList>
    </citation>
    <scope>NUCLEOTIDE SEQUENCE [LARGE SCALE GENOMIC DNA]</scope>
    <source>
        <strain evidence="2 3">DSM 15700</strain>
    </source>
</reference>
<protein>
    <submittedName>
        <fullName evidence="2">Uncharacterized protein</fullName>
    </submittedName>
</protein>
<dbReference type="RefSeq" id="WP_123815864.1">
    <property type="nucleotide sequence ID" value="NZ_RKQZ01000001.1"/>
</dbReference>
<accession>A0A3N4YU95</accession>
<organism evidence="2 3">
    <name type="scientific">Myceligenerans xiligouense</name>
    <dbReference type="NCBI Taxonomy" id="253184"/>
    <lineage>
        <taxon>Bacteria</taxon>
        <taxon>Bacillati</taxon>
        <taxon>Actinomycetota</taxon>
        <taxon>Actinomycetes</taxon>
        <taxon>Micrococcales</taxon>
        <taxon>Promicromonosporaceae</taxon>
        <taxon>Myceligenerans</taxon>
    </lineage>
</organism>
<name>A0A3N4YU95_9MICO</name>
<keyword evidence="1" id="KW-0812">Transmembrane</keyword>
<gene>
    <name evidence="2" type="ORF">EDD34_3705</name>
</gene>
<dbReference type="EMBL" id="RKQZ01000001">
    <property type="protein sequence ID" value="RPF23026.1"/>
    <property type="molecule type" value="Genomic_DNA"/>
</dbReference>
<feature type="transmembrane region" description="Helical" evidence="1">
    <location>
        <begin position="17"/>
        <end position="36"/>
    </location>
</feature>
<keyword evidence="1" id="KW-0472">Membrane</keyword>
<dbReference type="Proteomes" id="UP000280501">
    <property type="component" value="Unassembled WGS sequence"/>
</dbReference>
<dbReference type="AlphaFoldDB" id="A0A3N4YU95"/>